<dbReference type="CDD" id="cd05274">
    <property type="entry name" value="KR_FAS_SDR_x"/>
    <property type="match status" value="1"/>
</dbReference>
<dbReference type="SMART" id="SM00825">
    <property type="entry name" value="PKS_KS"/>
    <property type="match status" value="1"/>
</dbReference>
<dbReference type="InterPro" id="IPR009081">
    <property type="entry name" value="PP-bd_ACP"/>
</dbReference>
<dbReference type="Pfam" id="PF21089">
    <property type="entry name" value="PKS_DH_N"/>
    <property type="match status" value="1"/>
</dbReference>
<dbReference type="EMBL" id="JAIZAY010000004">
    <property type="protein sequence ID" value="KAJ8042862.1"/>
    <property type="molecule type" value="Genomic_DNA"/>
</dbReference>
<protein>
    <recommendedName>
        <fullName evidence="1">oleoyl-[acyl-carrier-protein] hydrolase</fullName>
        <ecNumber evidence="1">3.1.2.14</ecNumber>
    </recommendedName>
</protein>
<dbReference type="SUPFAM" id="SSF51735">
    <property type="entry name" value="NAD(P)-binding Rossmann-fold domains"/>
    <property type="match status" value="2"/>
</dbReference>
<evidence type="ECO:0000259" key="6">
    <source>
        <dbReference type="PROSITE" id="PS52004"/>
    </source>
</evidence>
<dbReference type="PROSITE" id="PS52004">
    <property type="entry name" value="KS3_2"/>
    <property type="match status" value="1"/>
</dbReference>
<dbReference type="SMART" id="SM00826">
    <property type="entry name" value="PKS_DH"/>
    <property type="match status" value="1"/>
</dbReference>
<evidence type="ECO:0000256" key="2">
    <source>
        <dbReference type="ARBA" id="ARBA00022450"/>
    </source>
</evidence>
<dbReference type="GO" id="GO:0016297">
    <property type="term" value="F:fatty acyl-[ACP] hydrolase activity"/>
    <property type="evidence" value="ECO:0007669"/>
    <property type="project" value="UniProtKB-EC"/>
</dbReference>
<dbReference type="Gene3D" id="3.40.366.10">
    <property type="entry name" value="Malonyl-Coenzyme A Acyl Carrier Protein, domain 2"/>
    <property type="match status" value="1"/>
</dbReference>
<accession>A0A9Q1CD81</accession>
<feature type="domain" description="Ketosynthase family 3 (KS3)" evidence="6">
    <location>
        <begin position="15"/>
        <end position="440"/>
    </location>
</feature>
<keyword evidence="2" id="KW-0596">Phosphopantetheine</keyword>
<dbReference type="InterPro" id="IPR049552">
    <property type="entry name" value="PKS_DH_N"/>
</dbReference>
<dbReference type="GO" id="GO:0006633">
    <property type="term" value="P:fatty acid biosynthetic process"/>
    <property type="evidence" value="ECO:0007669"/>
    <property type="project" value="TreeGrafter"/>
</dbReference>
<sequence>MDDLQRYNDPTLSIDKKVAIVGIGCRYPKDIKNVRDFWEVISAGLDCMQAHPKDRLDPSYIYPDAKLPGKIYARGAGYLSQDVNAFDRLFFQTSPEEANHMDPQLRLLLEVVWESLADYGVNVADLRQSNTGVYVGVMAKEYTFLVGIPDDNINQYTASGNTSNMMSNRISYQFDFQGPSITYDTACSSSLYAIHHACEAIRSGDCHLALAGGVNLLLLPSTSITLCQAGMLSQDGRCKSFDKTADGYARGDGAGILVLKSLKEAIKDGDRIYAVIRGGALNNDGKTSGITTPSAQSQMLLLKRTYKIANVSPQEVPYVEAHGTGTQAGDTAEATALGSVMGSNRGENHPPLVVGSVKSNFGHTEGAAGVAGVIKTALVLQKKQIPKLVNFQSRNENVNWDKFQIIFPKNLTIWPKGSRHVAGCSGFGFGGANAHLVLEAAPDVKRCSTPSNSHLPKLLLLSAASKEALNQLVKDWIEFLSDSPDDGYDFSDIVHTAATRATHHPYRLAICSVSMQQSVQVLRDRQTSPAVVKSVSAEGRIQSMPAGQNQRLVFVFSGMGTQWWGMGRQLMKTNAVFSKTIKEADNLLKEFGATWSLKDMLTEETNKETINNTGGTNIFVCHFTEVAQPSICALQIALAEVYRHLGILPHAVIGHSVGEVAAACVAGYLTFRDAMKLIFIRGKTLQITTGKGTMAAILQQANDVREKVIETEFRGKVDIACVNSPTQTVISGNVDAVTALVNHFKDQGARCVNLKVQNAFHSFQQEEVKTSFLNSTGQKFLETPTHYGNRKYSPRQVPMVSTVSGKFVTAKDLNDNQYWWQNIRQTVEFETSLKKLFEQGYNIFLEISPHPSLTSAIRSTIATFSNSFETSFHEEFAVIGSLRRPKDPSQETQDNNDVLLSIAKLFVQGFPLNLDMLFPNEHFNVVSLPTYPWQRQQCIAITEAAKKLLMTPRLIHPLLGEPLEGFSEESERRAWKNNYNRSSLPWLSHHKIENVIVLPGAAYIEMMLKVAKEIHERSRTVTLEQVMFNKFHYSPECKGSLSTTAVASSESNEWQIAIRTYSESNATWAKNATCKLNMSAANVFTDESIIEINDIQGRCTLQITPDKFYKNLAENGVEIGNLFACICRASYNVDSLEGLVYASLPETIKNELTEFIVHPGLLDAAFQLFAGFSFVKETNNFYKNVEVPKFVRKVTVKGHAPSNVIIHGKLVVEELQESVNLTIANAENGKIFAKLEDVQFAALGSRHNADCVQIWKNEWIPVAKSKESASGYADGTPVVTSLSESKEKYLILSDRVGITDMLVSSFREANIPMDHIQICNISEGTDKAFPTPEGYHENVVVLTFMNEVHAGSLNQISKEQFVRSQINDPMSLIKTVMEITSKRGHENLSIWFITKGGVNVCSSDSSVNPLMSNAHSLLMTLMNEFPDLFVATLDLPRNQNTTDSVRWLSEFLVRPERSENCLALRAGCANSEAASEFQILTLRISIQPSSDFYINKISEDWMIDLNEVSQSSQKKFIKPISANTGLKVNNSTEIPDAIVQVKAFTKQYRKSISKPTERTVGYLFVGTILENKASDASLKNGHSVIGYSQCSIVTPVVKSKVIDMIPISTNVSFSEALFVVQAYFPIYLALQMSLNMSKTSAVLITSNDVSKHISFGNQIASCKDIKVIVYVQATAGLPNLGSKQDNVAIATSETLHTVVQDNSIDLLLLTPAVKLGNKETPTLLKKLRFGGTIATLGHILVESVIIRAHQIGVRVIDPEFMWAPENVHPTRLLIDSLLSMYFTNGHRVEGIDQLVKTAQVNEVKEYQDFQSKIILTNPSENVSFNYNDVERLFTADPLSSYLVVGGTRGLGFEIVRWLVSHGAKYIYISGRNRPAENILEELDQMKSSSICVEFIKCDVSDEEQVQRMLLHIKDRHQFPLAGIFHCAAVYDDQRLESVAEERWASVILPKAYGFLLLHQLSTKFKMPIKLFVTISSIAQLMGNDGQGSYCSANTFLILLCQERRLQGLPATVIAPGTISEVGFASREGFDRMWEGRGIKSLKPSDVTTSLSWSLMTESPLYGLTGALDRETFLKGKIELFKRQIQKNQFSVFKKEFPLEKVRSIVKNESHNTLASLDQSEAKAVVDEFLVGFLQQRLGISEDISTELPLSSFGFDSAMSWELSSLIQSKFNVVVSSVELLNDSAKISNLSSVMLSRTSNPNANGNGSGIRNNVSSNVIWFREPNEVRTPRADLFCFPPTGKGYTLFAEWGEMLLRQGIRVTVAQLPGWEGRENEHASHDLTYLVQVLSDAILSRPAASRVGFFGCGIGSLLAFEIAKNLQAEHNVTISHIYVCGWYPPSTPYPCPKQLNKLVKDCVSTDRMDNTAVKFLDNRDIRQSHIPRKTYLNMKASESICKRYKYVVSKLLECNMTMFSGVRDPILTQKVLGKWKNEIAPEREFDNVSMSTDHKLLRNKKCNREIVSHVSRSLLQERATYPFNNRDIPANVQL</sequence>
<evidence type="ECO:0000256" key="5">
    <source>
        <dbReference type="PROSITE-ProRule" id="PRU01363"/>
    </source>
</evidence>
<dbReference type="InterPro" id="IPR049551">
    <property type="entry name" value="PKS_DH_C"/>
</dbReference>
<dbReference type="InterPro" id="IPR042104">
    <property type="entry name" value="PKS_dehydratase_sf"/>
</dbReference>
<evidence type="ECO:0000313" key="9">
    <source>
        <dbReference type="Proteomes" id="UP001152320"/>
    </source>
</evidence>
<dbReference type="Pfam" id="PF16197">
    <property type="entry name" value="KAsynt_C_assoc"/>
    <property type="match status" value="1"/>
</dbReference>
<dbReference type="InterPro" id="IPR014030">
    <property type="entry name" value="Ketoacyl_synth_N"/>
</dbReference>
<dbReference type="InterPro" id="IPR057326">
    <property type="entry name" value="KR_dom"/>
</dbReference>
<dbReference type="InterPro" id="IPR036736">
    <property type="entry name" value="ACP-like_sf"/>
</dbReference>
<dbReference type="InterPro" id="IPR001227">
    <property type="entry name" value="Ac_transferase_dom_sf"/>
</dbReference>
<dbReference type="InterPro" id="IPR020807">
    <property type="entry name" value="PKS_DH"/>
</dbReference>
<dbReference type="Pfam" id="PF02801">
    <property type="entry name" value="Ketoacyl-synt_C"/>
    <property type="match status" value="1"/>
</dbReference>
<dbReference type="InterPro" id="IPR016036">
    <property type="entry name" value="Malonyl_transacylase_ACP-bd"/>
</dbReference>
<evidence type="ECO:0000256" key="1">
    <source>
        <dbReference type="ARBA" id="ARBA00012480"/>
    </source>
</evidence>
<dbReference type="SUPFAM" id="SSF52151">
    <property type="entry name" value="FabD/lysophospholipase-like"/>
    <property type="match status" value="1"/>
</dbReference>
<evidence type="ECO:0000313" key="8">
    <source>
        <dbReference type="EMBL" id="KAJ8042862.1"/>
    </source>
</evidence>
<dbReference type="Gene3D" id="3.40.50.1820">
    <property type="entry name" value="alpha/beta hydrolase"/>
    <property type="match status" value="1"/>
</dbReference>
<dbReference type="InterPro" id="IPR050091">
    <property type="entry name" value="PKS_NRPS_Biosynth_Enz"/>
</dbReference>
<evidence type="ECO:0000256" key="3">
    <source>
        <dbReference type="ARBA" id="ARBA00022553"/>
    </source>
</evidence>
<name>A0A9Q1CD81_HOLLE</name>
<dbReference type="PANTHER" id="PTHR43775:SF37">
    <property type="entry name" value="SI:DKEY-61P9.11"/>
    <property type="match status" value="1"/>
</dbReference>
<dbReference type="SMART" id="SM00827">
    <property type="entry name" value="PKS_AT"/>
    <property type="match status" value="1"/>
</dbReference>
<proteinExistence type="predicted"/>
<feature type="region of interest" description="N-terminal hotdog fold" evidence="5">
    <location>
        <begin position="956"/>
        <end position="1083"/>
    </location>
</feature>
<dbReference type="Gene3D" id="1.10.1200.10">
    <property type="entry name" value="ACP-like"/>
    <property type="match status" value="1"/>
</dbReference>
<dbReference type="InterPro" id="IPR020841">
    <property type="entry name" value="PKS_Beta-ketoAc_synthase_dom"/>
</dbReference>
<dbReference type="InterPro" id="IPR014031">
    <property type="entry name" value="Ketoacyl_synth_C"/>
</dbReference>
<feature type="active site" description="Proton donor; for dehydratase activity" evidence="5">
    <location>
        <position position="1163"/>
    </location>
</feature>
<dbReference type="OrthoDB" id="329835at2759"/>
<dbReference type="Gene3D" id="3.40.47.10">
    <property type="match status" value="1"/>
</dbReference>
<feature type="active site" description="Proton acceptor; for dehydratase activity" evidence="5">
    <location>
        <position position="990"/>
    </location>
</feature>
<keyword evidence="3" id="KW-0597">Phosphoprotein</keyword>
<dbReference type="SUPFAM" id="SSF53474">
    <property type="entry name" value="alpha/beta-Hydrolases"/>
    <property type="match status" value="1"/>
</dbReference>
<comment type="caution">
    <text evidence="8">The sequence shown here is derived from an EMBL/GenBank/DDBJ whole genome shotgun (WGS) entry which is preliminary data.</text>
</comment>
<feature type="region of interest" description="C-terminal hotdog fold" evidence="5">
    <location>
        <begin position="1100"/>
        <end position="1249"/>
    </location>
</feature>
<dbReference type="CDD" id="cd00833">
    <property type="entry name" value="PKS"/>
    <property type="match status" value="1"/>
</dbReference>
<evidence type="ECO:0000259" key="7">
    <source>
        <dbReference type="PROSITE" id="PS52019"/>
    </source>
</evidence>
<reference evidence="8" key="1">
    <citation type="submission" date="2021-10" db="EMBL/GenBank/DDBJ databases">
        <title>Tropical sea cucumber genome reveals ecological adaptation and Cuvierian tubules defense mechanism.</title>
        <authorList>
            <person name="Chen T."/>
        </authorList>
    </citation>
    <scope>NUCLEOTIDE SEQUENCE</scope>
    <source>
        <strain evidence="8">Nanhai2018</strain>
        <tissue evidence="8">Muscle</tissue>
    </source>
</reference>
<dbReference type="Pfam" id="PF14765">
    <property type="entry name" value="PS-DH"/>
    <property type="match status" value="1"/>
</dbReference>
<dbReference type="SUPFAM" id="SSF53901">
    <property type="entry name" value="Thiolase-like"/>
    <property type="match status" value="1"/>
</dbReference>
<dbReference type="InterPro" id="IPR036291">
    <property type="entry name" value="NAD(P)-bd_dom_sf"/>
</dbReference>
<dbReference type="Pfam" id="PF00975">
    <property type="entry name" value="Thioesterase"/>
    <property type="match status" value="1"/>
</dbReference>
<dbReference type="InterPro" id="IPR001031">
    <property type="entry name" value="Thioesterase"/>
</dbReference>
<dbReference type="Pfam" id="PF00550">
    <property type="entry name" value="PP-binding"/>
    <property type="match status" value="1"/>
</dbReference>
<dbReference type="InterPro" id="IPR029058">
    <property type="entry name" value="AB_hydrolase_fold"/>
</dbReference>
<feature type="domain" description="PKS/mFAS DH" evidence="7">
    <location>
        <begin position="956"/>
        <end position="1249"/>
    </location>
</feature>
<dbReference type="PANTHER" id="PTHR43775">
    <property type="entry name" value="FATTY ACID SYNTHASE"/>
    <property type="match status" value="1"/>
</dbReference>
<dbReference type="InterPro" id="IPR016035">
    <property type="entry name" value="Acyl_Trfase/lysoPLipase"/>
</dbReference>
<dbReference type="InterPro" id="IPR049900">
    <property type="entry name" value="PKS_mFAS_DH"/>
</dbReference>
<dbReference type="SUPFAM" id="SSF47336">
    <property type="entry name" value="ACP-like"/>
    <property type="match status" value="1"/>
</dbReference>
<gene>
    <name evidence="8" type="ORF">HOLleu_09733</name>
</gene>
<dbReference type="Gene3D" id="3.10.129.110">
    <property type="entry name" value="Polyketide synthase dehydratase"/>
    <property type="match status" value="1"/>
</dbReference>
<keyword evidence="9" id="KW-1185">Reference proteome</keyword>
<dbReference type="Pfam" id="PF00109">
    <property type="entry name" value="ketoacyl-synt"/>
    <property type="match status" value="1"/>
</dbReference>
<dbReference type="InterPro" id="IPR014043">
    <property type="entry name" value="Acyl_transferase_dom"/>
</dbReference>
<dbReference type="InterPro" id="IPR032821">
    <property type="entry name" value="PKS_assoc"/>
</dbReference>
<dbReference type="Gene3D" id="3.90.180.10">
    <property type="entry name" value="Medium-chain alcohol dehydrogenases, catalytic domain"/>
    <property type="match status" value="1"/>
</dbReference>
<evidence type="ECO:0000256" key="4">
    <source>
        <dbReference type="ARBA" id="ARBA00022679"/>
    </source>
</evidence>
<dbReference type="PROSITE" id="PS52019">
    <property type="entry name" value="PKS_MFAS_DH"/>
    <property type="match status" value="1"/>
</dbReference>
<dbReference type="Pfam" id="PF00698">
    <property type="entry name" value="Acyl_transf_1"/>
    <property type="match status" value="1"/>
</dbReference>
<dbReference type="Gene3D" id="3.40.50.720">
    <property type="entry name" value="NAD(P)-binding Rossmann-like Domain"/>
    <property type="match status" value="3"/>
</dbReference>
<organism evidence="8 9">
    <name type="scientific">Holothuria leucospilota</name>
    <name type="common">Black long sea cucumber</name>
    <name type="synonym">Mertensiothuria leucospilota</name>
    <dbReference type="NCBI Taxonomy" id="206669"/>
    <lineage>
        <taxon>Eukaryota</taxon>
        <taxon>Metazoa</taxon>
        <taxon>Echinodermata</taxon>
        <taxon>Eleutherozoa</taxon>
        <taxon>Echinozoa</taxon>
        <taxon>Holothuroidea</taxon>
        <taxon>Aspidochirotacea</taxon>
        <taxon>Aspidochirotida</taxon>
        <taxon>Holothuriidae</taxon>
        <taxon>Holothuria</taxon>
    </lineage>
</organism>
<dbReference type="GO" id="GO:0004312">
    <property type="term" value="F:fatty acid synthase activity"/>
    <property type="evidence" value="ECO:0007669"/>
    <property type="project" value="TreeGrafter"/>
</dbReference>
<dbReference type="SMART" id="SM00822">
    <property type="entry name" value="PKS_KR"/>
    <property type="match status" value="1"/>
</dbReference>
<dbReference type="InterPro" id="IPR016039">
    <property type="entry name" value="Thiolase-like"/>
</dbReference>
<dbReference type="EC" id="3.1.2.14" evidence="1"/>
<dbReference type="Gene3D" id="3.30.70.3290">
    <property type="match status" value="1"/>
</dbReference>
<dbReference type="InterPro" id="IPR013968">
    <property type="entry name" value="PKS_KR"/>
</dbReference>
<dbReference type="Proteomes" id="UP001152320">
    <property type="component" value="Chromosome 4"/>
</dbReference>
<keyword evidence="4" id="KW-0808">Transferase</keyword>
<dbReference type="Pfam" id="PF08659">
    <property type="entry name" value="KR"/>
    <property type="match status" value="1"/>
</dbReference>
<dbReference type="SUPFAM" id="SSF55048">
    <property type="entry name" value="Probable ACP-binding domain of malonyl-CoA ACP transacylase"/>
    <property type="match status" value="1"/>
</dbReference>